<reference evidence="2 3" key="1">
    <citation type="submission" date="2019-03" db="EMBL/GenBank/DDBJ databases">
        <title>Genomic Encyclopedia of Type Strains, Phase IV (KMG-IV): sequencing the most valuable type-strain genomes for metagenomic binning, comparative biology and taxonomic classification.</title>
        <authorList>
            <person name="Goeker M."/>
        </authorList>
    </citation>
    <scope>NUCLEOTIDE SEQUENCE [LARGE SCALE GENOMIC DNA]</scope>
    <source>
        <strain evidence="2 3">DSM 45765</strain>
    </source>
</reference>
<dbReference type="EMBL" id="SLXQ01000001">
    <property type="protein sequence ID" value="TCP57020.1"/>
    <property type="molecule type" value="Genomic_DNA"/>
</dbReference>
<dbReference type="Proteomes" id="UP000294911">
    <property type="component" value="Unassembled WGS sequence"/>
</dbReference>
<feature type="transmembrane region" description="Helical" evidence="1">
    <location>
        <begin position="152"/>
        <end position="174"/>
    </location>
</feature>
<feature type="transmembrane region" description="Helical" evidence="1">
    <location>
        <begin position="365"/>
        <end position="384"/>
    </location>
</feature>
<evidence type="ECO:0000256" key="1">
    <source>
        <dbReference type="SAM" id="Phobius"/>
    </source>
</evidence>
<name>A0A4R2R2N8_9PSEU</name>
<sequence length="523" mass="56463">MEPEQTTSEDPPAARSGWSAQSSTLGLVAVAGVFAALVFLLVKDSLTDDAYITLAYAKNLATDGHWGLIPQQISNSATSPLNVLLLGALAWVTTWFGEVSPVFGLGVLTVLVTMAQAWGWARLVRALRLTGWVGIATAAVGLLLVLANPFVLSAVGLEVLLVPAVLVLMVAFVLESRPVAFGVVAGLALLIRLDLVIFVVLLALCTQAIRRKLHIAALSAVLVSAPWYLFSWFYLGSAVPDTLVIKQSQGGLFGIWTYLTGPIMYFIGKMRDVGFAFLPMVFGVLALLAWLLVRFGVRWTNRPPALGPVLALGLGGLAYYGVYTVMGVGPYHWYYVPPMVALSSALAVLAGWWLARAREQERLRIAAPLGALGLVALLGLGNLANDMRHGVPWESPVIFGNWASAQDYARVGEELGQRLAGATVASPGEIGTLAYFCECSIVDVFSDRGQAIDRVDERIDESNAIGKAVWRFNYLWLDRSVQPRPVDYELVYEEGPGSGPDTWEVNSANKGVGHFRLEPAQPR</sequence>
<keyword evidence="1" id="KW-0812">Transmembrane</keyword>
<dbReference type="AlphaFoldDB" id="A0A4R2R2N8"/>
<keyword evidence="1" id="KW-1133">Transmembrane helix</keyword>
<keyword evidence="3" id="KW-1185">Reference proteome</keyword>
<feature type="transmembrane region" description="Helical" evidence="1">
    <location>
        <begin position="181"/>
        <end position="209"/>
    </location>
</feature>
<comment type="caution">
    <text evidence="2">The sequence shown here is derived from an EMBL/GenBank/DDBJ whole genome shotgun (WGS) entry which is preliminary data.</text>
</comment>
<feature type="transmembrane region" description="Helical" evidence="1">
    <location>
        <begin position="248"/>
        <end position="267"/>
    </location>
</feature>
<protein>
    <recommendedName>
        <fullName evidence="4">4-amino-4-deoxy-L-arabinose transferase-like glycosyltransferase</fullName>
    </recommendedName>
</protein>
<feature type="transmembrane region" description="Helical" evidence="1">
    <location>
        <begin position="20"/>
        <end position="42"/>
    </location>
</feature>
<feature type="transmembrane region" description="Helical" evidence="1">
    <location>
        <begin position="102"/>
        <end position="120"/>
    </location>
</feature>
<evidence type="ECO:0008006" key="4">
    <source>
        <dbReference type="Google" id="ProtNLM"/>
    </source>
</evidence>
<keyword evidence="1" id="KW-0472">Membrane</keyword>
<organism evidence="2 3">
    <name type="scientific">Tamaricihabitans halophyticus</name>
    <dbReference type="NCBI Taxonomy" id="1262583"/>
    <lineage>
        <taxon>Bacteria</taxon>
        <taxon>Bacillati</taxon>
        <taxon>Actinomycetota</taxon>
        <taxon>Actinomycetes</taxon>
        <taxon>Pseudonocardiales</taxon>
        <taxon>Pseudonocardiaceae</taxon>
        <taxon>Tamaricihabitans</taxon>
    </lineage>
</organism>
<gene>
    <name evidence="2" type="ORF">EV191_101972</name>
</gene>
<evidence type="ECO:0000313" key="2">
    <source>
        <dbReference type="EMBL" id="TCP57020.1"/>
    </source>
</evidence>
<feature type="transmembrane region" description="Helical" evidence="1">
    <location>
        <begin position="273"/>
        <end position="293"/>
    </location>
</feature>
<feature type="transmembrane region" description="Helical" evidence="1">
    <location>
        <begin position="305"/>
        <end position="326"/>
    </location>
</feature>
<proteinExistence type="predicted"/>
<feature type="transmembrane region" description="Helical" evidence="1">
    <location>
        <begin position="215"/>
        <end position="236"/>
    </location>
</feature>
<feature type="transmembrane region" description="Helical" evidence="1">
    <location>
        <begin position="332"/>
        <end position="353"/>
    </location>
</feature>
<accession>A0A4R2R2N8</accession>
<feature type="transmembrane region" description="Helical" evidence="1">
    <location>
        <begin position="127"/>
        <end position="146"/>
    </location>
</feature>
<evidence type="ECO:0000313" key="3">
    <source>
        <dbReference type="Proteomes" id="UP000294911"/>
    </source>
</evidence>